<keyword evidence="6" id="KW-1185">Reference proteome</keyword>
<evidence type="ECO:0000256" key="1">
    <source>
        <dbReference type="ARBA" id="ARBA00001968"/>
    </source>
</evidence>
<dbReference type="AlphaFoldDB" id="A0A5B8RR02"/>
<feature type="active site" description="Proton acceptor" evidence="4">
    <location>
        <position position="85"/>
    </location>
</feature>
<dbReference type="SUPFAM" id="SSF52972">
    <property type="entry name" value="ITPase-like"/>
    <property type="match status" value="1"/>
</dbReference>
<dbReference type="GO" id="GO:0005737">
    <property type="term" value="C:cytoplasm"/>
    <property type="evidence" value="ECO:0007669"/>
    <property type="project" value="UniProtKB-SubCell"/>
</dbReference>
<protein>
    <recommendedName>
        <fullName evidence="4">dTTP/UTP pyrophosphatase</fullName>
        <shortName evidence="4">dTTPase/UTPase</shortName>
        <ecNumber evidence="4">3.6.1.9</ecNumber>
    </recommendedName>
    <alternativeName>
        <fullName evidence="4">Nucleoside triphosphate pyrophosphatase</fullName>
    </alternativeName>
    <alternativeName>
        <fullName evidence="4">Nucleotide pyrophosphatase</fullName>
        <shortName evidence="4">Nucleotide PPase</shortName>
    </alternativeName>
</protein>
<comment type="similarity">
    <text evidence="4">Belongs to the Maf family. YhdE subfamily.</text>
</comment>
<dbReference type="Gene3D" id="3.90.950.10">
    <property type="match status" value="1"/>
</dbReference>
<dbReference type="GO" id="GO:0036218">
    <property type="term" value="F:dTTP diphosphatase activity"/>
    <property type="evidence" value="ECO:0007669"/>
    <property type="project" value="RHEA"/>
</dbReference>
<dbReference type="RefSeq" id="WP_146911664.1">
    <property type="nucleotide sequence ID" value="NZ_CP042344.1"/>
</dbReference>
<feature type="site" description="Important for substrate specificity" evidence="4">
    <location>
        <position position="86"/>
    </location>
</feature>
<keyword evidence="2 4" id="KW-0378">Hydrolase</keyword>
<feature type="site" description="Important for substrate specificity" evidence="4">
    <location>
        <position position="13"/>
    </location>
</feature>
<evidence type="ECO:0000256" key="3">
    <source>
        <dbReference type="ARBA" id="ARBA00023080"/>
    </source>
</evidence>
<proteinExistence type="inferred from homology"/>
<dbReference type="GO" id="GO:0009117">
    <property type="term" value="P:nucleotide metabolic process"/>
    <property type="evidence" value="ECO:0007669"/>
    <property type="project" value="UniProtKB-KW"/>
</dbReference>
<dbReference type="PANTHER" id="PTHR43213:SF5">
    <property type="entry name" value="BIFUNCTIONAL DTTP_UTP PYROPHOSPHATASE_METHYLTRANSFERASE PROTEIN-RELATED"/>
    <property type="match status" value="1"/>
</dbReference>
<organism evidence="5 6">
    <name type="scientific">Comamonas flocculans</name>
    <dbReference type="NCBI Taxonomy" id="2597701"/>
    <lineage>
        <taxon>Bacteria</taxon>
        <taxon>Pseudomonadati</taxon>
        <taxon>Pseudomonadota</taxon>
        <taxon>Betaproteobacteria</taxon>
        <taxon>Burkholderiales</taxon>
        <taxon>Comamonadaceae</taxon>
        <taxon>Comamonas</taxon>
    </lineage>
</organism>
<sequence length="206" mass="21740">MPDFIYLASQSPRRGRLLDQLGVRHLPLLPNAPGDVAEDAEGLEQVARGEAPATYVQRATGLKLDAAVARRERRGLAPAPILCADTTVALGREILGKPLDAQDAARMLASLSGREHRVLTAVALQVDGPRRLVALSVSRVRFAPLTARQIDAYVASGEPLGKAGAYAIQGAAAQHVRHLSGSYSGVMGLPLFETAQLLRLAGVLAS</sequence>
<dbReference type="EC" id="3.6.1.9" evidence="4"/>
<dbReference type="HAMAP" id="MF_00528">
    <property type="entry name" value="Maf"/>
    <property type="match status" value="1"/>
</dbReference>
<evidence type="ECO:0000256" key="2">
    <source>
        <dbReference type="ARBA" id="ARBA00022801"/>
    </source>
</evidence>
<dbReference type="Proteomes" id="UP000321199">
    <property type="component" value="Chromosome"/>
</dbReference>
<feature type="site" description="Important for substrate specificity" evidence="4">
    <location>
        <position position="169"/>
    </location>
</feature>
<dbReference type="GO" id="GO:0036221">
    <property type="term" value="F:UTP diphosphatase activity"/>
    <property type="evidence" value="ECO:0007669"/>
    <property type="project" value="RHEA"/>
</dbReference>
<comment type="function">
    <text evidence="4">Nucleoside triphosphate pyrophosphatase that hydrolyzes dTTP and UTP. May have a dual role in cell division arrest and in preventing the incorporation of modified nucleotides into cellular nucleic acids.</text>
</comment>
<dbReference type="CDD" id="cd00555">
    <property type="entry name" value="Maf"/>
    <property type="match status" value="1"/>
</dbReference>
<evidence type="ECO:0000313" key="5">
    <source>
        <dbReference type="EMBL" id="QEA12070.1"/>
    </source>
</evidence>
<comment type="catalytic activity">
    <reaction evidence="4">
        <text>dTTP + H2O = dTMP + diphosphate + H(+)</text>
        <dbReference type="Rhea" id="RHEA:28534"/>
        <dbReference type="ChEBI" id="CHEBI:15377"/>
        <dbReference type="ChEBI" id="CHEBI:15378"/>
        <dbReference type="ChEBI" id="CHEBI:33019"/>
        <dbReference type="ChEBI" id="CHEBI:37568"/>
        <dbReference type="ChEBI" id="CHEBI:63528"/>
        <dbReference type="EC" id="3.6.1.9"/>
    </reaction>
</comment>
<comment type="caution">
    <text evidence="4">Lacks conserved residue(s) required for the propagation of feature annotation.</text>
</comment>
<keyword evidence="3 4" id="KW-0546">Nucleotide metabolism</keyword>
<evidence type="ECO:0000313" key="6">
    <source>
        <dbReference type="Proteomes" id="UP000321199"/>
    </source>
</evidence>
<evidence type="ECO:0000256" key="4">
    <source>
        <dbReference type="HAMAP-Rule" id="MF_00528"/>
    </source>
</evidence>
<dbReference type="InterPro" id="IPR003697">
    <property type="entry name" value="Maf-like"/>
</dbReference>
<accession>A0A5B8RR02</accession>
<dbReference type="InterPro" id="IPR029001">
    <property type="entry name" value="ITPase-like_fam"/>
</dbReference>
<reference evidence="5 6" key="1">
    <citation type="submission" date="2019-07" db="EMBL/GenBank/DDBJ databases">
        <title>Complete genome sequence of Comamonas sp. NLF 7-7 isolated from livestock.</title>
        <authorList>
            <person name="Kim D.H."/>
            <person name="Kim J.G."/>
        </authorList>
    </citation>
    <scope>NUCLEOTIDE SEQUENCE [LARGE SCALE GENOMIC DNA]</scope>
    <source>
        <strain evidence="5 6">NLF 7-7</strain>
    </source>
</reference>
<dbReference type="PANTHER" id="PTHR43213">
    <property type="entry name" value="BIFUNCTIONAL DTTP/UTP PYROPHOSPHATASE/METHYLTRANSFERASE PROTEIN-RELATED"/>
    <property type="match status" value="1"/>
</dbReference>
<name>A0A5B8RR02_9BURK</name>
<gene>
    <name evidence="5" type="ORF">FOZ74_02900</name>
</gene>
<comment type="subcellular location">
    <subcellularLocation>
        <location evidence="4">Cytoplasm</location>
    </subcellularLocation>
</comment>
<dbReference type="KEGG" id="cof:FOZ74_02900"/>
<comment type="catalytic activity">
    <reaction evidence="4">
        <text>UTP + H2O = UMP + diphosphate + H(+)</text>
        <dbReference type="Rhea" id="RHEA:29395"/>
        <dbReference type="ChEBI" id="CHEBI:15377"/>
        <dbReference type="ChEBI" id="CHEBI:15378"/>
        <dbReference type="ChEBI" id="CHEBI:33019"/>
        <dbReference type="ChEBI" id="CHEBI:46398"/>
        <dbReference type="ChEBI" id="CHEBI:57865"/>
        <dbReference type="EC" id="3.6.1.9"/>
    </reaction>
</comment>
<dbReference type="Pfam" id="PF02545">
    <property type="entry name" value="Maf"/>
    <property type="match status" value="1"/>
</dbReference>
<dbReference type="EMBL" id="CP042344">
    <property type="protein sequence ID" value="QEA12070.1"/>
    <property type="molecule type" value="Genomic_DNA"/>
</dbReference>
<comment type="cofactor">
    <cofactor evidence="1 4">
        <name>a divalent metal cation</name>
        <dbReference type="ChEBI" id="CHEBI:60240"/>
    </cofactor>
</comment>
<dbReference type="PIRSF" id="PIRSF006305">
    <property type="entry name" value="Maf"/>
    <property type="match status" value="1"/>
</dbReference>
<dbReference type="OrthoDB" id="9807767at2"/>
<keyword evidence="4" id="KW-0963">Cytoplasm</keyword>
<dbReference type="NCBIfam" id="TIGR00172">
    <property type="entry name" value="maf"/>
    <property type="match status" value="1"/>
</dbReference>